<gene>
    <name evidence="3" type="ORF">GPA27_03115</name>
</gene>
<dbReference type="SMART" id="SM00829">
    <property type="entry name" value="PKS_ER"/>
    <property type="match status" value="1"/>
</dbReference>
<comment type="caution">
    <text evidence="3">The sequence shown here is derived from an EMBL/GenBank/DDBJ whole genome shotgun (WGS) entry which is preliminary data.</text>
</comment>
<dbReference type="PANTHER" id="PTHR43205:SF7">
    <property type="entry name" value="PROSTAGLANDIN REDUCTASE 1"/>
    <property type="match status" value="1"/>
</dbReference>
<sequence>MAGITNYQWILQERPEGRVKRSDFEFRRSELRPVEAGECLVKVLYMAMDPATRGWMSASGGYLEPLPLDGPVMGVTIGKVVESRNPQIETGTVVAGVGQWAKYMIVGPEQISPVRTGSLGVLAPMDVSTGFELPMYLHAMGTSGGTAHRGLFDIAGMKVGDKVLVSGAAGSVGSLVAQMARLKGAAKVVGIAGGAEKCATVVRDYGCDACIDYRATDNLSAAIAREFPNGLDVFFDNVGGDILEAAIDNLAKGARIAVSGMVSQYNNSEPVPGPRNLWNLVVNTARIEGFLVGDYFGTPASEAAYREIAAWLKEGKLNARLDVREDFENTPDVFNQLFSGGNNGRLVMKVPD</sequence>
<dbReference type="CDD" id="cd05288">
    <property type="entry name" value="PGDH"/>
    <property type="match status" value="1"/>
</dbReference>
<dbReference type="InterPro" id="IPR020843">
    <property type="entry name" value="ER"/>
</dbReference>
<dbReference type="InterPro" id="IPR036291">
    <property type="entry name" value="NAD(P)-bd_dom_sf"/>
</dbReference>
<evidence type="ECO:0000313" key="4">
    <source>
        <dbReference type="Proteomes" id="UP000634522"/>
    </source>
</evidence>
<dbReference type="InterPro" id="IPR041694">
    <property type="entry name" value="ADH_N_2"/>
</dbReference>
<organism evidence="3 4">
    <name type="scientific">Aromatoleum toluolicum</name>
    <dbReference type="NCBI Taxonomy" id="90060"/>
    <lineage>
        <taxon>Bacteria</taxon>
        <taxon>Pseudomonadati</taxon>
        <taxon>Pseudomonadota</taxon>
        <taxon>Betaproteobacteria</taxon>
        <taxon>Rhodocyclales</taxon>
        <taxon>Rhodocyclaceae</taxon>
        <taxon>Aromatoleum</taxon>
    </lineage>
</organism>
<dbReference type="EMBL" id="WTVS01000004">
    <property type="protein sequence ID" value="NMF96386.1"/>
    <property type="molecule type" value="Genomic_DNA"/>
</dbReference>
<dbReference type="RefSeq" id="WP_169137747.1">
    <property type="nucleotide sequence ID" value="NZ_WTVS01000004.1"/>
</dbReference>
<dbReference type="Proteomes" id="UP000634522">
    <property type="component" value="Unassembled WGS sequence"/>
</dbReference>
<dbReference type="Gene3D" id="3.40.50.720">
    <property type="entry name" value="NAD(P)-binding Rossmann-like Domain"/>
    <property type="match status" value="1"/>
</dbReference>
<dbReference type="InterPro" id="IPR013149">
    <property type="entry name" value="ADH-like_C"/>
</dbReference>
<name>A0ABX1NAS7_9RHOO</name>
<evidence type="ECO:0000256" key="1">
    <source>
        <dbReference type="ARBA" id="ARBA00023002"/>
    </source>
</evidence>
<protein>
    <submittedName>
        <fullName evidence="3">Zinc-binding dehydrogenase</fullName>
    </submittedName>
</protein>
<dbReference type="Pfam" id="PF16884">
    <property type="entry name" value="ADH_N_2"/>
    <property type="match status" value="1"/>
</dbReference>
<dbReference type="PANTHER" id="PTHR43205">
    <property type="entry name" value="PROSTAGLANDIN REDUCTASE"/>
    <property type="match status" value="1"/>
</dbReference>
<dbReference type="Gene3D" id="3.90.180.10">
    <property type="entry name" value="Medium-chain alcohol dehydrogenases, catalytic domain"/>
    <property type="match status" value="1"/>
</dbReference>
<reference evidence="3 4" key="1">
    <citation type="submission" date="2019-12" db="EMBL/GenBank/DDBJ databases">
        <title>Comparative genomics gives insights into the taxonomy of the Azoarcus-Aromatoleum group and reveals separate origins of nif in the plant-associated Azoarcus and non-plant-associated Aromatoleum sub-groups.</title>
        <authorList>
            <person name="Lafos M."/>
            <person name="Maluk M."/>
            <person name="Batista M."/>
            <person name="Junghare M."/>
            <person name="Carmona M."/>
            <person name="Faoro H."/>
            <person name="Cruz L.M."/>
            <person name="Battistoni F."/>
            <person name="De Souza E."/>
            <person name="Pedrosa F."/>
            <person name="Chen W.-M."/>
            <person name="Poole P.S."/>
            <person name="Dixon R.A."/>
            <person name="James E.K."/>
        </authorList>
    </citation>
    <scope>NUCLEOTIDE SEQUENCE [LARGE SCALE GENOMIC DNA]</scope>
    <source>
        <strain evidence="3 4">T</strain>
    </source>
</reference>
<proteinExistence type="predicted"/>
<dbReference type="InterPro" id="IPR045010">
    <property type="entry name" value="MDR_fam"/>
</dbReference>
<dbReference type="Pfam" id="PF00107">
    <property type="entry name" value="ADH_zinc_N"/>
    <property type="match status" value="1"/>
</dbReference>
<evidence type="ECO:0000259" key="2">
    <source>
        <dbReference type="SMART" id="SM00829"/>
    </source>
</evidence>
<keyword evidence="4" id="KW-1185">Reference proteome</keyword>
<dbReference type="InterPro" id="IPR011032">
    <property type="entry name" value="GroES-like_sf"/>
</dbReference>
<dbReference type="SUPFAM" id="SSF50129">
    <property type="entry name" value="GroES-like"/>
    <property type="match status" value="1"/>
</dbReference>
<keyword evidence="1" id="KW-0560">Oxidoreductase</keyword>
<evidence type="ECO:0000313" key="3">
    <source>
        <dbReference type="EMBL" id="NMF96386.1"/>
    </source>
</evidence>
<accession>A0ABX1NAS7</accession>
<dbReference type="SUPFAM" id="SSF51735">
    <property type="entry name" value="NAD(P)-binding Rossmann-fold domains"/>
    <property type="match status" value="1"/>
</dbReference>
<feature type="domain" description="Enoyl reductase (ER)" evidence="2">
    <location>
        <begin position="20"/>
        <end position="348"/>
    </location>
</feature>